<keyword evidence="3" id="KW-1185">Reference proteome</keyword>
<evidence type="ECO:0000259" key="1">
    <source>
        <dbReference type="Pfam" id="PF13843"/>
    </source>
</evidence>
<dbReference type="AlphaFoldDB" id="A0A087U4L9"/>
<accession>A0A087U4L9</accession>
<feature type="non-terminal residue" evidence="2">
    <location>
        <position position="197"/>
    </location>
</feature>
<dbReference type="InterPro" id="IPR029526">
    <property type="entry name" value="PGBD"/>
</dbReference>
<dbReference type="Proteomes" id="UP000054359">
    <property type="component" value="Unassembled WGS sequence"/>
</dbReference>
<dbReference type="OrthoDB" id="6430619at2759"/>
<protein>
    <submittedName>
        <fullName evidence="2">PiggyBac transposable element-derived protein 4</fullName>
    </submittedName>
</protein>
<dbReference type="PANTHER" id="PTHR46599">
    <property type="entry name" value="PIGGYBAC TRANSPOSABLE ELEMENT-DERIVED PROTEIN 4"/>
    <property type="match status" value="1"/>
</dbReference>
<gene>
    <name evidence="2" type="ORF">X975_15723</name>
</gene>
<dbReference type="STRING" id="407821.A0A087U4L9"/>
<evidence type="ECO:0000313" key="2">
    <source>
        <dbReference type="EMBL" id="KFM72308.1"/>
    </source>
</evidence>
<name>A0A087U4L9_STEMI</name>
<sequence length="197" mass="23278">MKRDRFYLFMRNLHFVDNENFDSSTHPCAKLWKIYDVIEHIRKKFCEIVSPEDQLTVDESLMLYKGRLSWKQYILCEASSGYICDFLLYTGKSMSLLPEFSSYPQSTAVVLHLLHQFLNRGFRVTVDNYYMSPSLADILVQKKTDIYCTLRSNRKDLPPGFTKEKVEKGQSIAYQRGKVMVLKWKDKRNSEYACYFP</sequence>
<dbReference type="Pfam" id="PF13843">
    <property type="entry name" value="DDE_Tnp_1_7"/>
    <property type="match status" value="1"/>
</dbReference>
<dbReference type="OMA" id="RNSEYAC"/>
<proteinExistence type="predicted"/>
<organism evidence="2 3">
    <name type="scientific">Stegodyphus mimosarum</name>
    <name type="common">African social velvet spider</name>
    <dbReference type="NCBI Taxonomy" id="407821"/>
    <lineage>
        <taxon>Eukaryota</taxon>
        <taxon>Metazoa</taxon>
        <taxon>Ecdysozoa</taxon>
        <taxon>Arthropoda</taxon>
        <taxon>Chelicerata</taxon>
        <taxon>Arachnida</taxon>
        <taxon>Araneae</taxon>
        <taxon>Araneomorphae</taxon>
        <taxon>Entelegynae</taxon>
        <taxon>Eresoidea</taxon>
        <taxon>Eresidae</taxon>
        <taxon>Stegodyphus</taxon>
    </lineage>
</organism>
<dbReference type="EMBL" id="KK118135">
    <property type="protein sequence ID" value="KFM72308.1"/>
    <property type="molecule type" value="Genomic_DNA"/>
</dbReference>
<evidence type="ECO:0000313" key="3">
    <source>
        <dbReference type="Proteomes" id="UP000054359"/>
    </source>
</evidence>
<dbReference type="PANTHER" id="PTHR46599:SF3">
    <property type="entry name" value="PIGGYBAC TRANSPOSABLE ELEMENT-DERIVED PROTEIN 4"/>
    <property type="match status" value="1"/>
</dbReference>
<feature type="domain" description="PiggyBac transposable element-derived protein" evidence="1">
    <location>
        <begin position="1"/>
        <end position="189"/>
    </location>
</feature>
<reference evidence="2 3" key="1">
    <citation type="submission" date="2013-11" db="EMBL/GenBank/DDBJ databases">
        <title>Genome sequencing of Stegodyphus mimosarum.</title>
        <authorList>
            <person name="Bechsgaard J."/>
        </authorList>
    </citation>
    <scope>NUCLEOTIDE SEQUENCE [LARGE SCALE GENOMIC DNA]</scope>
</reference>